<proteinExistence type="predicted"/>
<evidence type="ECO:0000313" key="1">
    <source>
        <dbReference type="EMBL" id="RLL29043.1"/>
    </source>
</evidence>
<protein>
    <submittedName>
        <fullName evidence="1">Uncharacterized protein</fullName>
    </submittedName>
</protein>
<name>A0A498CZT8_9GAMM</name>
<sequence>MLIIGIDPDLTKSGVAILGDSLELKTMTFAETVDLFRSRQNQIRKVVIEAGWLNVKSNLHGRYGQSKSAGERIAKNVGENHATGKLLVEMAKSFKLNVIEVRPTRAKKNAEEFRRITGYAGRTNQEVRDAGMLIFGMK</sequence>
<gene>
    <name evidence="1" type="ORF">D9K80_17300</name>
</gene>
<dbReference type="AlphaFoldDB" id="A0A498CZT8"/>
<dbReference type="EMBL" id="RCHD01000074">
    <property type="protein sequence ID" value="RLL29043.1"/>
    <property type="molecule type" value="Genomic_DNA"/>
</dbReference>
<reference evidence="1" key="1">
    <citation type="submission" date="2018-09" db="EMBL/GenBank/DDBJ databases">
        <title>The draft genome of Acinetobacter sp. strains.</title>
        <authorList>
            <person name="Qin J."/>
            <person name="Feng Y."/>
            <person name="Zong Z."/>
        </authorList>
    </citation>
    <scope>NUCLEOTIDE SEQUENCE [LARGE SCALE GENOMIC DNA]</scope>
    <source>
        <strain evidence="1">WCHAc060003</strain>
    </source>
</reference>
<dbReference type="Proteomes" id="UP000267166">
    <property type="component" value="Unassembled WGS sequence"/>
</dbReference>
<organism evidence="1">
    <name type="scientific">Acinetobacter cumulans</name>
    <dbReference type="NCBI Taxonomy" id="2136182"/>
    <lineage>
        <taxon>Bacteria</taxon>
        <taxon>Pseudomonadati</taxon>
        <taxon>Pseudomonadota</taxon>
        <taxon>Gammaproteobacteria</taxon>
        <taxon>Moraxellales</taxon>
        <taxon>Moraxellaceae</taxon>
        <taxon>Acinetobacter</taxon>
    </lineage>
</organism>
<comment type="caution">
    <text evidence="1">The sequence shown here is derived from an EMBL/GenBank/DDBJ whole genome shotgun (WGS) entry which is preliminary data.</text>
</comment>
<accession>A0A498CZT8</accession>